<evidence type="ECO:0000256" key="7">
    <source>
        <dbReference type="ARBA" id="ARBA00022679"/>
    </source>
</evidence>
<dbReference type="PANTHER" id="PTHR10683:SF18">
    <property type="entry name" value="TRANSALDOLASE"/>
    <property type="match status" value="1"/>
</dbReference>
<dbReference type="EMBL" id="LXEN01000102">
    <property type="protein sequence ID" value="OAT26185.1"/>
    <property type="molecule type" value="Genomic_DNA"/>
</dbReference>
<evidence type="ECO:0000256" key="10">
    <source>
        <dbReference type="ARBA" id="ARBA00048810"/>
    </source>
</evidence>
<feature type="active site" description="Schiff-base intermediate with substrate" evidence="11">
    <location>
        <position position="132"/>
    </location>
</feature>
<evidence type="ECO:0000256" key="9">
    <source>
        <dbReference type="ARBA" id="ARBA00023270"/>
    </source>
</evidence>
<dbReference type="NCBIfam" id="NF009001">
    <property type="entry name" value="PRK12346.1"/>
    <property type="match status" value="1"/>
</dbReference>
<comment type="similarity">
    <text evidence="4 11 12">Belongs to the transaldolase family. Type 1 subfamily.</text>
</comment>
<dbReference type="Proteomes" id="UP000094023">
    <property type="component" value="Unassembled WGS sequence"/>
</dbReference>
<dbReference type="CDD" id="cd00957">
    <property type="entry name" value="Transaldolase_TalAB"/>
    <property type="match status" value="1"/>
</dbReference>
<dbReference type="Gene3D" id="3.20.20.70">
    <property type="entry name" value="Aldolase class I"/>
    <property type="match status" value="1"/>
</dbReference>
<dbReference type="STRING" id="1354337.M983_2239"/>
<dbReference type="AlphaFoldDB" id="A0A198FN32"/>
<dbReference type="InterPro" id="IPR001585">
    <property type="entry name" value="TAL/FSA"/>
</dbReference>
<evidence type="ECO:0000256" key="3">
    <source>
        <dbReference type="ARBA" id="ARBA00004857"/>
    </source>
</evidence>
<evidence type="ECO:0000256" key="8">
    <source>
        <dbReference type="ARBA" id="ARBA00023126"/>
    </source>
</evidence>
<evidence type="ECO:0000256" key="6">
    <source>
        <dbReference type="ARBA" id="ARBA00022490"/>
    </source>
</evidence>
<dbReference type="PROSITE" id="PS01054">
    <property type="entry name" value="TRANSALDOLASE_1"/>
    <property type="match status" value="1"/>
</dbReference>
<keyword evidence="9 11" id="KW-0704">Schiff base</keyword>
<dbReference type="FunFam" id="3.20.20.70:FF:000002">
    <property type="entry name" value="Transaldolase"/>
    <property type="match status" value="1"/>
</dbReference>
<dbReference type="GO" id="GO:0005975">
    <property type="term" value="P:carbohydrate metabolic process"/>
    <property type="evidence" value="ECO:0007669"/>
    <property type="project" value="InterPro"/>
</dbReference>
<sequence length="317" mass="35434">MTNKLTSLRKLTTVVADTGDIEAMKLYQPQDATTNPSLILNAAQIPEYRKLIDEAITWARKQSDSREQQIVDACDKLAVNIGLEILKLIPGRISTEVDARLSYDTQACIEKARHLIKLYNEAGISNDRILIKLASTWQGIRAAEQLEKEGINCNLTLLFSFAQARACAEAGVYLISPFVGRIMDWYKANTDTKEFAPAEDPGVISVTEIYNYYKEHGYNTVVMGASFRNLGEILELAGCDRLTISPALLKELSESEGEVEHKLVFKGDVKPRPAAITESQFYWDHNADPMAVDKLSDGIRKFAVDQEKLEKMIADLL</sequence>
<dbReference type="InterPro" id="IPR013785">
    <property type="entry name" value="Aldolase_TIM"/>
</dbReference>
<dbReference type="RefSeq" id="WP_066750548.1">
    <property type="nucleotide sequence ID" value="NZ_LXEN01000102.1"/>
</dbReference>
<keyword evidence="6 11" id="KW-0963">Cytoplasm</keyword>
<evidence type="ECO:0000256" key="4">
    <source>
        <dbReference type="ARBA" id="ARBA00008012"/>
    </source>
</evidence>
<dbReference type="GO" id="GO:0004801">
    <property type="term" value="F:transaldolase activity"/>
    <property type="evidence" value="ECO:0007669"/>
    <property type="project" value="UniProtKB-UniRule"/>
</dbReference>
<accession>A0A198FN32</accession>
<evidence type="ECO:0000256" key="1">
    <source>
        <dbReference type="ARBA" id="ARBA00003518"/>
    </source>
</evidence>
<dbReference type="UniPathway" id="UPA00115">
    <property type="reaction ID" value="UER00414"/>
</dbReference>
<evidence type="ECO:0000256" key="11">
    <source>
        <dbReference type="HAMAP-Rule" id="MF_00492"/>
    </source>
</evidence>
<dbReference type="OrthoDB" id="9809101at2"/>
<comment type="pathway">
    <text evidence="3 11 12">Carbohydrate degradation; pentose phosphate pathway; D-glyceraldehyde 3-phosphate and beta-D-fructose 6-phosphate from D-ribose 5-phosphate and D-xylulose 5-phosphate (non-oxidative stage): step 2/3.</text>
</comment>
<dbReference type="NCBIfam" id="TIGR00874">
    <property type="entry name" value="talAB"/>
    <property type="match status" value="1"/>
</dbReference>
<dbReference type="InterPro" id="IPR004730">
    <property type="entry name" value="Transaldolase_1"/>
</dbReference>
<proteinExistence type="inferred from homology"/>
<reference evidence="13 14" key="1">
    <citation type="submission" date="2016-04" db="EMBL/GenBank/DDBJ databases">
        <title>ATOL: Assembling a taxonomically balanced genome-scale reconstruction of the evolutionary history of the Enterobacteriaceae.</title>
        <authorList>
            <person name="Plunkett G.III."/>
            <person name="Neeno-Eckwall E.C."/>
            <person name="Glasner J.D."/>
            <person name="Perna N.T."/>
        </authorList>
    </citation>
    <scope>NUCLEOTIDE SEQUENCE [LARGE SCALE GENOMIC DNA]</scope>
    <source>
        <strain evidence="13 14">ATCC 19692</strain>
    </source>
</reference>
<comment type="function">
    <text evidence="1 11 12">Transaldolase is important for the balance of metabolites in the pentose-phosphate pathway.</text>
</comment>
<comment type="caution">
    <text evidence="13">The sequence shown here is derived from an EMBL/GenBank/DDBJ whole genome shotgun (WGS) entry which is preliminary data.</text>
</comment>
<keyword evidence="14" id="KW-1185">Reference proteome</keyword>
<gene>
    <name evidence="11" type="primary">tal</name>
    <name evidence="13" type="ORF">M983_2239</name>
</gene>
<keyword evidence="8 11" id="KW-0570">Pentose shunt</keyword>
<dbReference type="GO" id="GO:0006098">
    <property type="term" value="P:pentose-phosphate shunt"/>
    <property type="evidence" value="ECO:0007669"/>
    <property type="project" value="UniProtKB-UniRule"/>
</dbReference>
<dbReference type="InterPro" id="IPR018225">
    <property type="entry name" value="Transaldolase_AS"/>
</dbReference>
<evidence type="ECO:0000313" key="14">
    <source>
        <dbReference type="Proteomes" id="UP000094023"/>
    </source>
</evidence>
<dbReference type="PATRIC" id="fig|1354337.4.peg.2293"/>
<dbReference type="PROSITE" id="PS00958">
    <property type="entry name" value="TRANSALDOLASE_2"/>
    <property type="match status" value="1"/>
</dbReference>
<dbReference type="Pfam" id="PF00923">
    <property type="entry name" value="TAL_FSA"/>
    <property type="match status" value="1"/>
</dbReference>
<dbReference type="SUPFAM" id="SSF51569">
    <property type="entry name" value="Aldolase"/>
    <property type="match status" value="1"/>
</dbReference>
<dbReference type="PANTHER" id="PTHR10683">
    <property type="entry name" value="TRANSALDOLASE"/>
    <property type="match status" value="1"/>
</dbReference>
<dbReference type="HAMAP" id="MF_00492">
    <property type="entry name" value="Transaldolase_1"/>
    <property type="match status" value="1"/>
</dbReference>
<comment type="subcellular location">
    <subcellularLocation>
        <location evidence="2 11">Cytoplasm</location>
    </subcellularLocation>
</comment>
<protein>
    <recommendedName>
        <fullName evidence="5 11">Transaldolase</fullName>
        <ecNumber evidence="5 11">2.2.1.2</ecNumber>
    </recommendedName>
</protein>
<name>A0A198FN32_9GAMM</name>
<evidence type="ECO:0000313" key="13">
    <source>
        <dbReference type="EMBL" id="OAT26185.1"/>
    </source>
</evidence>
<comment type="catalytic activity">
    <reaction evidence="10 11 12">
        <text>D-sedoheptulose 7-phosphate + D-glyceraldehyde 3-phosphate = D-erythrose 4-phosphate + beta-D-fructose 6-phosphate</text>
        <dbReference type="Rhea" id="RHEA:17053"/>
        <dbReference type="ChEBI" id="CHEBI:16897"/>
        <dbReference type="ChEBI" id="CHEBI:57483"/>
        <dbReference type="ChEBI" id="CHEBI:57634"/>
        <dbReference type="ChEBI" id="CHEBI:59776"/>
        <dbReference type="EC" id="2.2.1.2"/>
    </reaction>
</comment>
<evidence type="ECO:0000256" key="5">
    <source>
        <dbReference type="ARBA" id="ARBA00013151"/>
    </source>
</evidence>
<dbReference type="GO" id="GO:0005829">
    <property type="term" value="C:cytosol"/>
    <property type="evidence" value="ECO:0007669"/>
    <property type="project" value="TreeGrafter"/>
</dbReference>
<dbReference type="EC" id="2.2.1.2" evidence="5 11"/>
<organism evidence="13 14">
    <name type="scientific">Proteus myxofaciens ATCC 19692</name>
    <dbReference type="NCBI Taxonomy" id="1354337"/>
    <lineage>
        <taxon>Bacteria</taxon>
        <taxon>Pseudomonadati</taxon>
        <taxon>Pseudomonadota</taxon>
        <taxon>Gammaproteobacteria</taxon>
        <taxon>Enterobacterales</taxon>
        <taxon>Morganellaceae</taxon>
        <taxon>Proteus</taxon>
    </lineage>
</organism>
<evidence type="ECO:0000256" key="12">
    <source>
        <dbReference type="RuleBase" id="RU004155"/>
    </source>
</evidence>
<evidence type="ECO:0000256" key="2">
    <source>
        <dbReference type="ARBA" id="ARBA00004496"/>
    </source>
</evidence>
<keyword evidence="7 11" id="KW-0808">Transferase</keyword>